<dbReference type="InterPro" id="IPR012349">
    <property type="entry name" value="Split_barrel_FMN-bd"/>
</dbReference>
<dbReference type="PANTHER" id="PTHR35176">
    <property type="entry name" value="HEME OXYGENASE HI_0854-RELATED"/>
    <property type="match status" value="1"/>
</dbReference>
<sequence length="193" mass="20747">MAARLAGQRNAWLCTLRPDGSPHVTPVWFVHRQGQWWICTAAGNRKARNVTGDPRVSLALEDADGPVVAEGTVTVHRDTFPAEVVAAFRDKYGWDVTGPDQPPGGNVLLQVTVTRWLLTGVVRSRPGRYCPLSSWLVSSAVVLAGIARCRPGWCRPLTSWPVSSADVPADGSSPGPTTTSADVRCLPGPLRTE</sequence>
<dbReference type="NCBIfam" id="TIGR03618">
    <property type="entry name" value="Rv1155_F420"/>
    <property type="match status" value="1"/>
</dbReference>
<dbReference type="Proteomes" id="UP001219605">
    <property type="component" value="Chromosome"/>
</dbReference>
<reference evidence="4 5" key="1">
    <citation type="submission" date="2023-02" db="EMBL/GenBank/DDBJ databases">
        <authorList>
            <person name="Mo P."/>
        </authorList>
    </citation>
    <scope>NUCLEOTIDE SEQUENCE [LARGE SCALE GENOMIC DNA]</scope>
    <source>
        <strain evidence="4 5">HUAS 3</strain>
    </source>
</reference>
<keyword evidence="1" id="KW-0560">Oxidoreductase</keyword>
<dbReference type="SUPFAM" id="SSF50475">
    <property type="entry name" value="FMN-binding split barrel"/>
    <property type="match status" value="1"/>
</dbReference>
<evidence type="ECO:0000256" key="1">
    <source>
        <dbReference type="ARBA" id="ARBA00023002"/>
    </source>
</evidence>
<organism evidence="4 5">
    <name type="scientific">Micromonospora cathayae</name>
    <dbReference type="NCBI Taxonomy" id="3028804"/>
    <lineage>
        <taxon>Bacteria</taxon>
        <taxon>Bacillati</taxon>
        <taxon>Actinomycetota</taxon>
        <taxon>Actinomycetes</taxon>
        <taxon>Micromonosporales</taxon>
        <taxon>Micromonosporaceae</taxon>
        <taxon>Micromonospora</taxon>
    </lineage>
</organism>
<dbReference type="Pfam" id="PF01243">
    <property type="entry name" value="PNPOx_N"/>
    <property type="match status" value="1"/>
</dbReference>
<dbReference type="PANTHER" id="PTHR35176:SF6">
    <property type="entry name" value="HEME OXYGENASE HI_0854-RELATED"/>
    <property type="match status" value="1"/>
</dbReference>
<evidence type="ECO:0000259" key="3">
    <source>
        <dbReference type="Pfam" id="PF01243"/>
    </source>
</evidence>
<dbReference type="InterPro" id="IPR052019">
    <property type="entry name" value="F420H2_bilvrd_red/Heme_oxyg"/>
</dbReference>
<evidence type="ECO:0000313" key="5">
    <source>
        <dbReference type="Proteomes" id="UP001219605"/>
    </source>
</evidence>
<name>A0ABY7ZS02_9ACTN</name>
<dbReference type="InterPro" id="IPR011576">
    <property type="entry name" value="Pyridox_Oxase_N"/>
</dbReference>
<dbReference type="Gene3D" id="2.30.110.10">
    <property type="entry name" value="Electron Transport, Fmn-binding Protein, Chain A"/>
    <property type="match status" value="1"/>
</dbReference>
<evidence type="ECO:0000313" key="4">
    <source>
        <dbReference type="EMBL" id="WDZ85648.1"/>
    </source>
</evidence>
<dbReference type="EMBL" id="CP118615">
    <property type="protein sequence ID" value="WDZ85648.1"/>
    <property type="molecule type" value="Genomic_DNA"/>
</dbReference>
<evidence type="ECO:0000256" key="2">
    <source>
        <dbReference type="SAM" id="MobiDB-lite"/>
    </source>
</evidence>
<gene>
    <name evidence="4" type="ORF">PVK37_04140</name>
</gene>
<proteinExistence type="predicted"/>
<protein>
    <submittedName>
        <fullName evidence="4">TIGR03618 family F420-dependent PPOX class oxidoreductase</fullName>
    </submittedName>
</protein>
<accession>A0ABY7ZS02</accession>
<keyword evidence="5" id="KW-1185">Reference proteome</keyword>
<feature type="region of interest" description="Disordered" evidence="2">
    <location>
        <begin position="165"/>
        <end position="193"/>
    </location>
</feature>
<feature type="domain" description="Pyridoxamine 5'-phosphate oxidase N-terminal" evidence="3">
    <location>
        <begin position="2"/>
        <end position="118"/>
    </location>
</feature>
<dbReference type="RefSeq" id="WP_275032376.1">
    <property type="nucleotide sequence ID" value="NZ_CP118615.1"/>
</dbReference>
<dbReference type="InterPro" id="IPR019920">
    <property type="entry name" value="F420-binding_dom_put"/>
</dbReference>